<dbReference type="GO" id="GO:0016020">
    <property type="term" value="C:membrane"/>
    <property type="evidence" value="ECO:0007669"/>
    <property type="project" value="UniProtKB-SubCell"/>
</dbReference>
<dbReference type="NCBIfam" id="TIGR01297">
    <property type="entry name" value="CDF"/>
    <property type="match status" value="1"/>
</dbReference>
<sequence length="296" mass="31956">MEQTIPQTVSRESLGAKVGLFSTIGNVVLFVCKYLAGTLCGNVAVLAESFDNLMDSLNSLLVILGFHMSGRKEDYLHPYGHGRCEYVLGLIIAITIILTGAAMLRESILWILYPPDRSFPAVVYGVSALSILVKYAMSLYTSHMNKQLDSSALKACEQNEAADIRMTLLTVGSACLYSLSGFSADGVVGIVISGLILKDGLKSFAEHFVLLLGEGVSGQQMAQIQAIFDCKKDMVTLKKADLHDYGPESRIISLQVTVNPVCSPVEVNTCMDSISEDIKALGLCPAFSLSMEQILV</sequence>
<feature type="domain" description="Cation efflux protein transmembrane" evidence="8">
    <location>
        <begin position="21"/>
        <end position="212"/>
    </location>
</feature>
<name>A0A0J9C0E8_9FIRM</name>
<keyword evidence="5 7" id="KW-1133">Transmembrane helix</keyword>
<evidence type="ECO:0000313" key="10">
    <source>
        <dbReference type="Proteomes" id="UP000037392"/>
    </source>
</evidence>
<dbReference type="InterPro" id="IPR027469">
    <property type="entry name" value="Cation_efflux_TMD_sf"/>
</dbReference>
<dbReference type="PATRIC" id="fig|742734.4.peg.3656"/>
<keyword evidence="3" id="KW-0813">Transport</keyword>
<dbReference type="PANTHER" id="PTHR43840">
    <property type="entry name" value="MITOCHONDRIAL METAL TRANSPORTER 1-RELATED"/>
    <property type="match status" value="1"/>
</dbReference>
<dbReference type="SUPFAM" id="SSF161111">
    <property type="entry name" value="Cation efflux protein transmembrane domain-like"/>
    <property type="match status" value="1"/>
</dbReference>
<dbReference type="OrthoDB" id="9806522at2"/>
<feature type="transmembrane region" description="Helical" evidence="7">
    <location>
        <begin position="119"/>
        <end position="137"/>
    </location>
</feature>
<comment type="caution">
    <text evidence="9">The sequence shown here is derived from an EMBL/GenBank/DDBJ whole genome shotgun (WGS) entry which is preliminary data.</text>
</comment>
<accession>A0A0J9C0E8</accession>
<dbReference type="GeneID" id="93165573"/>
<evidence type="ECO:0000256" key="6">
    <source>
        <dbReference type="ARBA" id="ARBA00023136"/>
    </source>
</evidence>
<evidence type="ECO:0000259" key="8">
    <source>
        <dbReference type="Pfam" id="PF01545"/>
    </source>
</evidence>
<comment type="subcellular location">
    <subcellularLocation>
        <location evidence="1">Membrane</location>
        <topology evidence="1">Multi-pass membrane protein</topology>
    </subcellularLocation>
</comment>
<dbReference type="InterPro" id="IPR058533">
    <property type="entry name" value="Cation_efflux_TM"/>
</dbReference>
<evidence type="ECO:0000256" key="7">
    <source>
        <dbReference type="SAM" id="Phobius"/>
    </source>
</evidence>
<dbReference type="Pfam" id="PF01545">
    <property type="entry name" value="Cation_efflux"/>
    <property type="match status" value="1"/>
</dbReference>
<protein>
    <recommendedName>
        <fullName evidence="8">Cation efflux protein transmembrane domain-containing protein</fullName>
    </recommendedName>
</protein>
<dbReference type="GO" id="GO:0008324">
    <property type="term" value="F:monoatomic cation transmembrane transporter activity"/>
    <property type="evidence" value="ECO:0007669"/>
    <property type="project" value="InterPro"/>
</dbReference>
<gene>
    <name evidence="9" type="ORF">HMPREF9470_03410</name>
</gene>
<keyword evidence="4 7" id="KW-0812">Transmembrane</keyword>
<comment type="similarity">
    <text evidence="2">Belongs to the cation diffusion facilitator (CDF) transporter (TC 2.A.4) family.</text>
</comment>
<dbReference type="Proteomes" id="UP000037392">
    <property type="component" value="Unassembled WGS sequence"/>
</dbReference>
<dbReference type="RefSeq" id="WP_048930288.1">
    <property type="nucleotide sequence ID" value="NZ_KQ235879.1"/>
</dbReference>
<dbReference type="Gene3D" id="1.20.1510.10">
    <property type="entry name" value="Cation efflux protein transmembrane domain"/>
    <property type="match status" value="1"/>
</dbReference>
<evidence type="ECO:0000256" key="4">
    <source>
        <dbReference type="ARBA" id="ARBA00022692"/>
    </source>
</evidence>
<evidence type="ECO:0000256" key="1">
    <source>
        <dbReference type="ARBA" id="ARBA00004141"/>
    </source>
</evidence>
<evidence type="ECO:0000256" key="3">
    <source>
        <dbReference type="ARBA" id="ARBA00022448"/>
    </source>
</evidence>
<organism evidence="9 10">
    <name type="scientific">[Clostridium] citroniae WAL-19142</name>
    <dbReference type="NCBI Taxonomy" id="742734"/>
    <lineage>
        <taxon>Bacteria</taxon>
        <taxon>Bacillati</taxon>
        <taxon>Bacillota</taxon>
        <taxon>Clostridia</taxon>
        <taxon>Lachnospirales</taxon>
        <taxon>Lachnospiraceae</taxon>
        <taxon>Enterocloster</taxon>
    </lineage>
</organism>
<dbReference type="PANTHER" id="PTHR43840:SF15">
    <property type="entry name" value="MITOCHONDRIAL METAL TRANSPORTER 1-RELATED"/>
    <property type="match status" value="1"/>
</dbReference>
<evidence type="ECO:0000313" key="9">
    <source>
        <dbReference type="EMBL" id="KMW17929.1"/>
    </source>
</evidence>
<dbReference type="AlphaFoldDB" id="A0A0J9C0E8"/>
<reference evidence="9 10" key="1">
    <citation type="submission" date="2011-04" db="EMBL/GenBank/DDBJ databases">
        <title>The Genome Sequence of Clostridium citroniae WAL-19142.</title>
        <authorList>
            <consortium name="The Broad Institute Genome Sequencing Platform"/>
            <person name="Earl A."/>
            <person name="Ward D."/>
            <person name="Feldgarden M."/>
            <person name="Gevers D."/>
            <person name="Warren Y.A."/>
            <person name="Tyrrell K.L."/>
            <person name="Citron D.M."/>
            <person name="Goldstein E.J."/>
            <person name="Daigneault M."/>
            <person name="Allen-Vercoe E."/>
            <person name="Young S.K."/>
            <person name="Zeng Q."/>
            <person name="Gargeya S."/>
            <person name="Fitzgerald M."/>
            <person name="Haas B."/>
            <person name="Abouelleil A."/>
            <person name="Alvarado L."/>
            <person name="Arachchi H.M."/>
            <person name="Berlin A."/>
            <person name="Brown A."/>
            <person name="Chapman S.B."/>
            <person name="Chen Z."/>
            <person name="Dunbar C."/>
            <person name="Freedman E."/>
            <person name="Gearin G."/>
            <person name="Gellesch M."/>
            <person name="Goldberg J."/>
            <person name="Griggs A."/>
            <person name="Gujja S."/>
            <person name="Heilman E.R."/>
            <person name="Heiman D."/>
            <person name="Howarth C."/>
            <person name="Larson L."/>
            <person name="Lui A."/>
            <person name="MacDonald P.J."/>
            <person name="Mehta T."/>
            <person name="Montmayeur A."/>
            <person name="Murphy C."/>
            <person name="Neiman D."/>
            <person name="Pearson M."/>
            <person name="Priest M."/>
            <person name="Roberts A."/>
            <person name="Saif S."/>
            <person name="Shea T."/>
            <person name="Shenoy N."/>
            <person name="Sisk P."/>
            <person name="Stolte C."/>
            <person name="Sykes S."/>
            <person name="White J."/>
            <person name="Yandava C."/>
            <person name="Wortman J."/>
            <person name="Nusbaum C."/>
            <person name="Birren B."/>
        </authorList>
    </citation>
    <scope>NUCLEOTIDE SEQUENCE [LARGE SCALE GENOMIC DNA]</scope>
    <source>
        <strain evidence="9 10">WAL-19142</strain>
    </source>
</reference>
<dbReference type="EMBL" id="ADLK01000025">
    <property type="protein sequence ID" value="KMW17929.1"/>
    <property type="molecule type" value="Genomic_DNA"/>
</dbReference>
<feature type="transmembrane region" description="Helical" evidence="7">
    <location>
        <begin position="86"/>
        <end position="113"/>
    </location>
</feature>
<keyword evidence="6 7" id="KW-0472">Membrane</keyword>
<evidence type="ECO:0000256" key="2">
    <source>
        <dbReference type="ARBA" id="ARBA00008114"/>
    </source>
</evidence>
<proteinExistence type="inferred from homology"/>
<dbReference type="InterPro" id="IPR002524">
    <property type="entry name" value="Cation_efflux"/>
</dbReference>
<dbReference type="InterPro" id="IPR050291">
    <property type="entry name" value="CDF_Transporter"/>
</dbReference>
<evidence type="ECO:0000256" key="5">
    <source>
        <dbReference type="ARBA" id="ARBA00022989"/>
    </source>
</evidence>